<sequence length="284" mass="31701">MSMGGALAVRERVGEALPRPANADTAPVVLRLASFNIQTGISTSSYRDYITGGWRHVWPSTKRLPNLNRIAQLLEPFDIAGLQEVDGGGMRSHNIVQTQYLAEHAGFAYWHNQVNRRIGRLALHSNGLLSRIRPDFVHDYPLPGMPGRGALLARFGRDPRNALYVCVAHLALSRRARLKQLRFISDLIGHLPYVVMMGDLNCEPNTPELDLLLDATHLNDPVCRLKTFPSWRPHKMLDHILVTPSLRVNRLEVIDFACSDHLPVSMEVVLPDALAHIGEARQAA</sequence>
<keyword evidence="2" id="KW-0255">Endonuclease</keyword>
<evidence type="ECO:0000313" key="3">
    <source>
        <dbReference type="Proteomes" id="UP001158598"/>
    </source>
</evidence>
<dbReference type="PANTHER" id="PTHR14859">
    <property type="entry name" value="CALCOFLUOR WHITE HYPERSENSITIVE PROTEIN PRECURSOR"/>
    <property type="match status" value="1"/>
</dbReference>
<proteinExistence type="predicted"/>
<dbReference type="Pfam" id="PF03372">
    <property type="entry name" value="Exo_endo_phos"/>
    <property type="match status" value="1"/>
</dbReference>
<dbReference type="SUPFAM" id="SSF56219">
    <property type="entry name" value="DNase I-like"/>
    <property type="match status" value="1"/>
</dbReference>
<protein>
    <submittedName>
        <fullName evidence="2">Endonuclease/exonuclease/phosphatase family protein</fullName>
    </submittedName>
</protein>
<dbReference type="GO" id="GO:0006506">
    <property type="term" value="P:GPI anchor biosynthetic process"/>
    <property type="evidence" value="ECO:0007669"/>
    <property type="project" value="TreeGrafter"/>
</dbReference>
<evidence type="ECO:0000313" key="2">
    <source>
        <dbReference type="EMBL" id="CAI8823018.1"/>
    </source>
</evidence>
<name>A0AA35UQS3_METCP</name>
<gene>
    <name evidence="2" type="ORF">MCNOR_1983</name>
</gene>
<feature type="domain" description="Endonuclease/exonuclease/phosphatase" evidence="1">
    <location>
        <begin position="34"/>
        <end position="261"/>
    </location>
</feature>
<dbReference type="Gene3D" id="3.60.10.10">
    <property type="entry name" value="Endonuclease/exonuclease/phosphatase"/>
    <property type="match status" value="1"/>
</dbReference>
<reference evidence="2" key="1">
    <citation type="submission" date="2023-03" db="EMBL/GenBank/DDBJ databases">
        <authorList>
            <person name="Pearce D."/>
        </authorList>
    </citation>
    <scope>NUCLEOTIDE SEQUENCE</scope>
    <source>
        <strain evidence="2">Mc</strain>
    </source>
</reference>
<evidence type="ECO:0000259" key="1">
    <source>
        <dbReference type="Pfam" id="PF03372"/>
    </source>
</evidence>
<accession>A0AA35UQS3</accession>
<dbReference type="InterPro" id="IPR005135">
    <property type="entry name" value="Endo/exonuclease/phosphatase"/>
</dbReference>
<dbReference type="InterPro" id="IPR051916">
    <property type="entry name" value="GPI-anchor_lipid_remodeler"/>
</dbReference>
<dbReference type="PANTHER" id="PTHR14859:SF15">
    <property type="entry name" value="ENDONUCLEASE_EXONUCLEASE_PHOSPHATASE DOMAIN-CONTAINING PROTEIN"/>
    <property type="match status" value="1"/>
</dbReference>
<dbReference type="Proteomes" id="UP001158598">
    <property type="component" value="Chromosome"/>
</dbReference>
<dbReference type="EMBL" id="OX458332">
    <property type="protein sequence ID" value="CAI8823018.1"/>
    <property type="molecule type" value="Genomic_DNA"/>
</dbReference>
<dbReference type="GO" id="GO:0016020">
    <property type="term" value="C:membrane"/>
    <property type="evidence" value="ECO:0007669"/>
    <property type="project" value="GOC"/>
</dbReference>
<keyword evidence="2" id="KW-0540">Nuclease</keyword>
<dbReference type="InterPro" id="IPR036691">
    <property type="entry name" value="Endo/exonu/phosph_ase_sf"/>
</dbReference>
<keyword evidence="2" id="KW-0378">Hydrolase</keyword>
<dbReference type="AlphaFoldDB" id="A0AA35UQS3"/>
<dbReference type="GO" id="GO:0004519">
    <property type="term" value="F:endonuclease activity"/>
    <property type="evidence" value="ECO:0007669"/>
    <property type="project" value="UniProtKB-KW"/>
</dbReference>
<organism evidence="2 3">
    <name type="scientific">Methylococcus capsulatus</name>
    <dbReference type="NCBI Taxonomy" id="414"/>
    <lineage>
        <taxon>Bacteria</taxon>
        <taxon>Pseudomonadati</taxon>
        <taxon>Pseudomonadota</taxon>
        <taxon>Gammaproteobacteria</taxon>
        <taxon>Methylococcales</taxon>
        <taxon>Methylococcaceae</taxon>
        <taxon>Methylococcus</taxon>
    </lineage>
</organism>